<dbReference type="EMBL" id="BLLF01003571">
    <property type="protein sequence ID" value="GFH27672.1"/>
    <property type="molecule type" value="Genomic_DNA"/>
</dbReference>
<dbReference type="AlphaFoldDB" id="A0A6A0A5A5"/>
<feature type="region of interest" description="Disordered" evidence="1">
    <location>
        <begin position="1"/>
        <end position="21"/>
    </location>
</feature>
<evidence type="ECO:0000256" key="1">
    <source>
        <dbReference type="SAM" id="MobiDB-lite"/>
    </source>
</evidence>
<name>A0A6A0A5A5_HAELA</name>
<evidence type="ECO:0000313" key="2">
    <source>
        <dbReference type="EMBL" id="GFH27672.1"/>
    </source>
</evidence>
<gene>
    <name evidence="2" type="ORF">HaLaN_26035</name>
</gene>
<sequence>MSIHHMPSDGPPTPCASTKGSRASLAGCNVIVHPARCQAQCQCNKRYRTGALCSEYLHEDYQPHVGDS</sequence>
<comment type="caution">
    <text evidence="2">The sequence shown here is derived from an EMBL/GenBank/DDBJ whole genome shotgun (WGS) entry which is preliminary data.</text>
</comment>
<keyword evidence="3" id="KW-1185">Reference proteome</keyword>
<accession>A0A6A0A5A5</accession>
<protein>
    <submittedName>
        <fullName evidence="2">Uncharacterized protein</fullName>
    </submittedName>
</protein>
<reference evidence="2 3" key="1">
    <citation type="submission" date="2020-02" db="EMBL/GenBank/DDBJ databases">
        <title>Draft genome sequence of Haematococcus lacustris strain NIES-144.</title>
        <authorList>
            <person name="Morimoto D."/>
            <person name="Nakagawa S."/>
            <person name="Yoshida T."/>
            <person name="Sawayama S."/>
        </authorList>
    </citation>
    <scope>NUCLEOTIDE SEQUENCE [LARGE SCALE GENOMIC DNA]</scope>
    <source>
        <strain evidence="2 3">NIES-144</strain>
    </source>
</reference>
<proteinExistence type="predicted"/>
<evidence type="ECO:0000313" key="3">
    <source>
        <dbReference type="Proteomes" id="UP000485058"/>
    </source>
</evidence>
<organism evidence="2 3">
    <name type="scientific">Haematococcus lacustris</name>
    <name type="common">Green alga</name>
    <name type="synonym">Haematococcus pluvialis</name>
    <dbReference type="NCBI Taxonomy" id="44745"/>
    <lineage>
        <taxon>Eukaryota</taxon>
        <taxon>Viridiplantae</taxon>
        <taxon>Chlorophyta</taxon>
        <taxon>core chlorophytes</taxon>
        <taxon>Chlorophyceae</taxon>
        <taxon>CS clade</taxon>
        <taxon>Chlamydomonadales</taxon>
        <taxon>Haematococcaceae</taxon>
        <taxon>Haematococcus</taxon>
    </lineage>
</organism>
<dbReference type="Proteomes" id="UP000485058">
    <property type="component" value="Unassembled WGS sequence"/>
</dbReference>